<dbReference type="Gene3D" id="1.10.10.10">
    <property type="entry name" value="Winged helix-like DNA-binding domain superfamily/Winged helix DNA-binding domain"/>
    <property type="match status" value="1"/>
</dbReference>
<dbReference type="AlphaFoldDB" id="A0A7Z0IR82"/>
<dbReference type="InterPro" id="IPR001789">
    <property type="entry name" value="Sig_transdc_resp-reg_receiver"/>
</dbReference>
<keyword evidence="4 7" id="KW-0238">DNA-binding</keyword>
<protein>
    <submittedName>
        <fullName evidence="10">DNA-binding response OmpR family regulator</fullName>
    </submittedName>
</protein>
<evidence type="ECO:0000256" key="5">
    <source>
        <dbReference type="ARBA" id="ARBA00023163"/>
    </source>
</evidence>
<evidence type="ECO:0000256" key="7">
    <source>
        <dbReference type="PROSITE-ProRule" id="PRU01091"/>
    </source>
</evidence>
<dbReference type="RefSeq" id="WP_179657078.1">
    <property type="nucleotide sequence ID" value="NZ_JACBZR010000001.1"/>
</dbReference>
<name>A0A7Z0IR82_9ACTN</name>
<accession>A0A7Z0IR82</accession>
<evidence type="ECO:0000256" key="6">
    <source>
        <dbReference type="PROSITE-ProRule" id="PRU00169"/>
    </source>
</evidence>
<feature type="modified residue" description="4-aspartylphosphate" evidence="6">
    <location>
        <position position="59"/>
    </location>
</feature>
<dbReference type="EMBL" id="JACBZR010000001">
    <property type="protein sequence ID" value="NYI76432.1"/>
    <property type="molecule type" value="Genomic_DNA"/>
</dbReference>
<evidence type="ECO:0000256" key="2">
    <source>
        <dbReference type="ARBA" id="ARBA00023012"/>
    </source>
</evidence>
<dbReference type="PANTHER" id="PTHR48111:SF21">
    <property type="entry name" value="DNA-BINDING DUAL MASTER TRANSCRIPTIONAL REGULATOR RPAA"/>
    <property type="match status" value="1"/>
</dbReference>
<keyword evidence="3" id="KW-0805">Transcription regulation</keyword>
<feature type="domain" description="Response regulatory" evidence="8">
    <location>
        <begin position="10"/>
        <end position="123"/>
    </location>
</feature>
<reference evidence="10 11" key="1">
    <citation type="submission" date="2020-07" db="EMBL/GenBank/DDBJ databases">
        <title>Sequencing the genomes of 1000 actinobacteria strains.</title>
        <authorList>
            <person name="Klenk H.-P."/>
        </authorList>
    </citation>
    <scope>NUCLEOTIDE SEQUENCE [LARGE SCALE GENOMIC DNA]</scope>
    <source>
        <strain evidence="10 11">DSM 26487</strain>
    </source>
</reference>
<feature type="domain" description="OmpR/PhoB-type" evidence="9">
    <location>
        <begin position="142"/>
        <end position="243"/>
    </location>
</feature>
<dbReference type="InterPro" id="IPR016032">
    <property type="entry name" value="Sig_transdc_resp-reg_C-effctor"/>
</dbReference>
<dbReference type="SMART" id="SM00448">
    <property type="entry name" value="REC"/>
    <property type="match status" value="1"/>
</dbReference>
<dbReference type="CDD" id="cd17574">
    <property type="entry name" value="REC_OmpR"/>
    <property type="match status" value="1"/>
</dbReference>
<dbReference type="Pfam" id="PF00486">
    <property type="entry name" value="Trans_reg_C"/>
    <property type="match status" value="1"/>
</dbReference>
<evidence type="ECO:0000313" key="10">
    <source>
        <dbReference type="EMBL" id="NYI76432.1"/>
    </source>
</evidence>
<dbReference type="InterPro" id="IPR011006">
    <property type="entry name" value="CheY-like_superfamily"/>
</dbReference>
<feature type="DNA-binding region" description="OmpR/PhoB-type" evidence="7">
    <location>
        <begin position="142"/>
        <end position="243"/>
    </location>
</feature>
<organism evidence="10 11">
    <name type="scientific">Nocardioides panzhihuensis</name>
    <dbReference type="NCBI Taxonomy" id="860243"/>
    <lineage>
        <taxon>Bacteria</taxon>
        <taxon>Bacillati</taxon>
        <taxon>Actinomycetota</taxon>
        <taxon>Actinomycetes</taxon>
        <taxon>Propionibacteriales</taxon>
        <taxon>Nocardioidaceae</taxon>
        <taxon>Nocardioides</taxon>
    </lineage>
</organism>
<comment type="caution">
    <text evidence="10">The sequence shown here is derived from an EMBL/GenBank/DDBJ whole genome shotgun (WGS) entry which is preliminary data.</text>
</comment>
<dbReference type="CDD" id="cd00383">
    <property type="entry name" value="trans_reg_C"/>
    <property type="match status" value="1"/>
</dbReference>
<keyword evidence="2" id="KW-0902">Two-component regulatory system</keyword>
<evidence type="ECO:0000256" key="4">
    <source>
        <dbReference type="ARBA" id="ARBA00023125"/>
    </source>
</evidence>
<dbReference type="InterPro" id="IPR039420">
    <property type="entry name" value="WalR-like"/>
</dbReference>
<dbReference type="Pfam" id="PF00072">
    <property type="entry name" value="Response_reg"/>
    <property type="match status" value="1"/>
</dbReference>
<dbReference type="GO" id="GO:0006355">
    <property type="term" value="P:regulation of DNA-templated transcription"/>
    <property type="evidence" value="ECO:0007669"/>
    <property type="project" value="InterPro"/>
</dbReference>
<evidence type="ECO:0000256" key="3">
    <source>
        <dbReference type="ARBA" id="ARBA00023015"/>
    </source>
</evidence>
<dbReference type="Gene3D" id="6.10.250.690">
    <property type="match status" value="1"/>
</dbReference>
<keyword evidence="1 6" id="KW-0597">Phosphoprotein</keyword>
<evidence type="ECO:0000313" key="11">
    <source>
        <dbReference type="Proteomes" id="UP000564496"/>
    </source>
</evidence>
<dbReference type="InterPro" id="IPR001867">
    <property type="entry name" value="OmpR/PhoB-type_DNA-bd"/>
</dbReference>
<dbReference type="GO" id="GO:0005829">
    <property type="term" value="C:cytosol"/>
    <property type="evidence" value="ECO:0007669"/>
    <property type="project" value="TreeGrafter"/>
</dbReference>
<dbReference type="GO" id="GO:0000976">
    <property type="term" value="F:transcription cis-regulatory region binding"/>
    <property type="evidence" value="ECO:0007669"/>
    <property type="project" value="TreeGrafter"/>
</dbReference>
<dbReference type="SMART" id="SM00862">
    <property type="entry name" value="Trans_reg_C"/>
    <property type="match status" value="1"/>
</dbReference>
<evidence type="ECO:0000256" key="1">
    <source>
        <dbReference type="ARBA" id="ARBA00022553"/>
    </source>
</evidence>
<dbReference type="InterPro" id="IPR036388">
    <property type="entry name" value="WH-like_DNA-bd_sf"/>
</dbReference>
<proteinExistence type="predicted"/>
<dbReference type="Proteomes" id="UP000564496">
    <property type="component" value="Unassembled WGS sequence"/>
</dbReference>
<dbReference type="GO" id="GO:0032993">
    <property type="term" value="C:protein-DNA complex"/>
    <property type="evidence" value="ECO:0007669"/>
    <property type="project" value="TreeGrafter"/>
</dbReference>
<dbReference type="SUPFAM" id="SSF52172">
    <property type="entry name" value="CheY-like"/>
    <property type="match status" value="1"/>
</dbReference>
<keyword evidence="5" id="KW-0804">Transcription</keyword>
<dbReference type="SUPFAM" id="SSF46894">
    <property type="entry name" value="C-terminal effector domain of the bipartite response regulators"/>
    <property type="match status" value="1"/>
</dbReference>
<evidence type="ECO:0000259" key="9">
    <source>
        <dbReference type="PROSITE" id="PS51755"/>
    </source>
</evidence>
<dbReference type="PROSITE" id="PS51755">
    <property type="entry name" value="OMPR_PHOB"/>
    <property type="match status" value="1"/>
</dbReference>
<gene>
    <name evidence="10" type="ORF">BJ988_001080</name>
</gene>
<keyword evidence="11" id="KW-1185">Reference proteome</keyword>
<dbReference type="GO" id="GO:0000156">
    <property type="term" value="F:phosphorelay response regulator activity"/>
    <property type="evidence" value="ECO:0007669"/>
    <property type="project" value="TreeGrafter"/>
</dbReference>
<evidence type="ECO:0000259" key="8">
    <source>
        <dbReference type="PROSITE" id="PS50110"/>
    </source>
</evidence>
<dbReference type="Gene3D" id="3.40.50.2300">
    <property type="match status" value="1"/>
</dbReference>
<sequence length="244" mass="26801">MRDVQEAAKRVLILEDDYGLRTSLRLFLEQEGYAVGEADDAEIALDLDAQEPFDVMLVDLMLGGIDGFTFIRSVRPRTTAPIIVISARDGAKDVVTALEAGADDYVRKPFDVAEVRARIRAALRRPDFPLVPVQGGYTPASGIVLDSTDGPLVFDPEAATLRRGAEDLHLTSTEFKLLLALTNSPGRVMTRENLVNQMWPEGHHGDVRVVDVHVSRLRNKVDTDPEAGGVISTVRGLGYRLDPR</sequence>
<dbReference type="PANTHER" id="PTHR48111">
    <property type="entry name" value="REGULATOR OF RPOS"/>
    <property type="match status" value="1"/>
</dbReference>
<dbReference type="PROSITE" id="PS50110">
    <property type="entry name" value="RESPONSE_REGULATORY"/>
    <property type="match status" value="1"/>
</dbReference>